<comment type="caution">
    <text evidence="1">The sequence shown here is derived from an EMBL/GenBank/DDBJ whole genome shotgun (WGS) entry which is preliminary data.</text>
</comment>
<dbReference type="PANTHER" id="PTHR42892">
    <property type="entry name" value="GLUCOSAMINE-6-PHOSPHATE DEAMINASE-LIKE PROTEIN BT_0258-RELATED"/>
    <property type="match status" value="1"/>
</dbReference>
<dbReference type="EMBL" id="AGEL01000006">
    <property type="protein sequence ID" value="EHO17253.1"/>
    <property type="molecule type" value="Genomic_DNA"/>
</dbReference>
<dbReference type="InterPro" id="IPR037171">
    <property type="entry name" value="NagB/RpiA_transferase-like"/>
</dbReference>
<evidence type="ECO:0000313" key="1">
    <source>
        <dbReference type="EMBL" id="EHO17253.1"/>
    </source>
</evidence>
<keyword evidence="2" id="KW-1185">Reference proteome</keyword>
<dbReference type="InterPro" id="IPR052960">
    <property type="entry name" value="GlcN6P_deaminase-like"/>
</dbReference>
<dbReference type="GeneID" id="86940622"/>
<dbReference type="Proteomes" id="UP000018466">
    <property type="component" value="Unassembled WGS sequence"/>
</dbReference>
<proteinExistence type="predicted"/>
<accession>A0AA36Y5N5</accession>
<evidence type="ECO:0000313" key="2">
    <source>
        <dbReference type="Proteomes" id="UP000018466"/>
    </source>
</evidence>
<dbReference type="RefSeq" id="WP_009532685.1">
    <property type="nucleotide sequence ID" value="NZ_JH590862.1"/>
</dbReference>
<protein>
    <recommendedName>
        <fullName evidence="3">Glucosamine/galactosamine-6-phosphate isomerase domain-containing protein</fullName>
    </recommendedName>
</protein>
<reference evidence="1 2" key="1">
    <citation type="submission" date="2011-10" db="EMBL/GenBank/DDBJ databases">
        <title>The Genome Sequence of Lachnospiraceae bacterium ACC2.</title>
        <authorList>
            <consortium name="The Broad Institute Genome Sequencing Platform"/>
            <person name="Earl A."/>
            <person name="Ward D."/>
            <person name="Feldgarden M."/>
            <person name="Gevers D."/>
            <person name="Sizova M."/>
            <person name="Hazen A."/>
            <person name="Epstein S."/>
            <person name="Young S.K."/>
            <person name="Zeng Q."/>
            <person name="Gargeya S."/>
            <person name="Fitzgerald M."/>
            <person name="Haas B."/>
            <person name="Abouelleil A."/>
            <person name="Alvarado L."/>
            <person name="Arachchi H.M."/>
            <person name="Berlin A."/>
            <person name="Brown A."/>
            <person name="Chapman S.B."/>
            <person name="Chen Z."/>
            <person name="Dunbar C."/>
            <person name="Freedman E."/>
            <person name="Gearin G."/>
            <person name="Goldberg J."/>
            <person name="Griggs A."/>
            <person name="Gujja S."/>
            <person name="Heiman D."/>
            <person name="Howarth C."/>
            <person name="Larson L."/>
            <person name="Lui A."/>
            <person name="MacDonald P.J.P."/>
            <person name="Montmayeur A."/>
            <person name="Murphy C."/>
            <person name="Neiman D."/>
            <person name="Pearson M."/>
            <person name="Priest M."/>
            <person name="Roberts A."/>
            <person name="Saif S."/>
            <person name="Shea T."/>
            <person name="Shenoy N."/>
            <person name="Sisk P."/>
            <person name="Stolte C."/>
            <person name="Sykes S."/>
            <person name="Wortman J."/>
            <person name="Nusbaum C."/>
            <person name="Birren B."/>
        </authorList>
    </citation>
    <scope>NUCLEOTIDE SEQUENCE [LARGE SCALE GENOMIC DNA]</scope>
    <source>
        <strain evidence="1 2">ACC2</strain>
    </source>
</reference>
<name>A0AA36Y5N5_9FIRM</name>
<dbReference type="SUPFAM" id="SSF100950">
    <property type="entry name" value="NagB/RpiA/CoA transferase-like"/>
    <property type="match status" value="1"/>
</dbReference>
<gene>
    <name evidence="1" type="ORF">HMPREF9623_00852</name>
</gene>
<dbReference type="PANTHER" id="PTHR42892:SF1">
    <property type="entry name" value="GLUCOSAMINE-6-PHOSPHATE ISOMERASE"/>
    <property type="match status" value="1"/>
</dbReference>
<sequence>MAGHSYHSYYEIGREELGKDAKIPIVVCKEPGEAFYELALEMVEEIEKNNAAGRRTVFICPVGPVGHYPIFVRLVNERKVSLKDCWFFNMDEYLTDEGEWVPKEDRLSFRGFMERTVYSKIAPELNIPEEQRIFPDPHHPEKGDELLEKLGGADICFGGIGITGHLAFNESQPELSPEEFAALPTRVRTIAPETRAVNSIGDLRGALEDMPSLCVTIGMKQILSAKKVRLGMFRDWHYSVIRRAAYGEVSASFPVTLLQRHPDAKMYMSERVASGN</sequence>
<evidence type="ECO:0008006" key="3">
    <source>
        <dbReference type="Google" id="ProtNLM"/>
    </source>
</evidence>
<organism evidence="1 2">
    <name type="scientific">Stomatobaculum longum</name>
    <dbReference type="NCBI Taxonomy" id="796942"/>
    <lineage>
        <taxon>Bacteria</taxon>
        <taxon>Bacillati</taxon>
        <taxon>Bacillota</taxon>
        <taxon>Clostridia</taxon>
        <taxon>Lachnospirales</taxon>
        <taxon>Lachnospiraceae</taxon>
        <taxon>Stomatobaculum</taxon>
    </lineage>
</organism>
<dbReference type="AlphaFoldDB" id="A0AA36Y5N5"/>
<dbReference type="Gene3D" id="3.40.50.1360">
    <property type="match status" value="1"/>
</dbReference>